<dbReference type="Proteomes" id="UP001457282">
    <property type="component" value="Unassembled WGS sequence"/>
</dbReference>
<name>A0AAW1Y021_RUBAR</name>
<proteinExistence type="predicted"/>
<feature type="compositionally biased region" description="Basic and acidic residues" evidence="1">
    <location>
        <begin position="105"/>
        <end position="118"/>
    </location>
</feature>
<comment type="caution">
    <text evidence="2">The sequence shown here is derived from an EMBL/GenBank/DDBJ whole genome shotgun (WGS) entry which is preliminary data.</text>
</comment>
<sequence>MVGLGVLNNGLSQRCILVLSSYSYGIANGIGIPLQIDKATKECQFGYYALILVDIDLSKDHPTSLMVERGNHAFLVAIDYETSLDKLKNILARERPRSRSHKRGHLSDHPVGDRPPHHQEYRVKATSATSVNVPLLDQQGLRNTHGETPLVSHHVETENRFAILASEPYEDHSHVITKPITVPLDNISEKERASA</sequence>
<dbReference type="EMBL" id="JBEDUW010000002">
    <property type="protein sequence ID" value="KAK9942368.1"/>
    <property type="molecule type" value="Genomic_DNA"/>
</dbReference>
<dbReference type="AlphaFoldDB" id="A0AAW1Y021"/>
<reference evidence="2 3" key="1">
    <citation type="journal article" date="2023" name="G3 (Bethesda)">
        <title>A chromosome-length genome assembly and annotation of blackberry (Rubus argutus, cv. 'Hillquist').</title>
        <authorList>
            <person name="Bruna T."/>
            <person name="Aryal R."/>
            <person name="Dudchenko O."/>
            <person name="Sargent D.J."/>
            <person name="Mead D."/>
            <person name="Buti M."/>
            <person name="Cavallini A."/>
            <person name="Hytonen T."/>
            <person name="Andres J."/>
            <person name="Pham M."/>
            <person name="Weisz D."/>
            <person name="Mascagni F."/>
            <person name="Usai G."/>
            <person name="Natali L."/>
            <person name="Bassil N."/>
            <person name="Fernandez G.E."/>
            <person name="Lomsadze A."/>
            <person name="Armour M."/>
            <person name="Olukolu B."/>
            <person name="Poorten T."/>
            <person name="Britton C."/>
            <person name="Davik J."/>
            <person name="Ashrafi H."/>
            <person name="Aiden E.L."/>
            <person name="Borodovsky M."/>
            <person name="Worthington M."/>
        </authorList>
    </citation>
    <scope>NUCLEOTIDE SEQUENCE [LARGE SCALE GENOMIC DNA]</scope>
    <source>
        <strain evidence="2">PI 553951</strain>
    </source>
</reference>
<protein>
    <submittedName>
        <fullName evidence="2">Uncharacterized protein</fullName>
    </submittedName>
</protein>
<evidence type="ECO:0000313" key="2">
    <source>
        <dbReference type="EMBL" id="KAK9942368.1"/>
    </source>
</evidence>
<accession>A0AAW1Y021</accession>
<keyword evidence="3" id="KW-1185">Reference proteome</keyword>
<evidence type="ECO:0000256" key="1">
    <source>
        <dbReference type="SAM" id="MobiDB-lite"/>
    </source>
</evidence>
<gene>
    <name evidence="2" type="ORF">M0R45_008037</name>
</gene>
<feature type="region of interest" description="Disordered" evidence="1">
    <location>
        <begin position="92"/>
        <end position="118"/>
    </location>
</feature>
<organism evidence="2 3">
    <name type="scientific">Rubus argutus</name>
    <name type="common">Southern blackberry</name>
    <dbReference type="NCBI Taxonomy" id="59490"/>
    <lineage>
        <taxon>Eukaryota</taxon>
        <taxon>Viridiplantae</taxon>
        <taxon>Streptophyta</taxon>
        <taxon>Embryophyta</taxon>
        <taxon>Tracheophyta</taxon>
        <taxon>Spermatophyta</taxon>
        <taxon>Magnoliopsida</taxon>
        <taxon>eudicotyledons</taxon>
        <taxon>Gunneridae</taxon>
        <taxon>Pentapetalae</taxon>
        <taxon>rosids</taxon>
        <taxon>fabids</taxon>
        <taxon>Rosales</taxon>
        <taxon>Rosaceae</taxon>
        <taxon>Rosoideae</taxon>
        <taxon>Rosoideae incertae sedis</taxon>
        <taxon>Rubus</taxon>
    </lineage>
</organism>
<evidence type="ECO:0000313" key="3">
    <source>
        <dbReference type="Proteomes" id="UP001457282"/>
    </source>
</evidence>